<keyword evidence="2" id="KW-1185">Reference proteome</keyword>
<dbReference type="InterPro" id="IPR051035">
    <property type="entry name" value="Mito_inheritance_9"/>
</dbReference>
<dbReference type="AlphaFoldDB" id="A0A6A6RH05"/>
<evidence type="ECO:0000313" key="1">
    <source>
        <dbReference type="EMBL" id="KAF2634502.1"/>
    </source>
</evidence>
<evidence type="ECO:0000313" key="2">
    <source>
        <dbReference type="Proteomes" id="UP000799753"/>
    </source>
</evidence>
<dbReference type="PANTHER" id="PTHR36091">
    <property type="entry name" value="ALTERED INHERITANCE OF MITOCHONDRIA PROTEIN 9, MITOCHONDRIAL"/>
    <property type="match status" value="1"/>
</dbReference>
<dbReference type="OrthoDB" id="2831558at2759"/>
<protein>
    <submittedName>
        <fullName evidence="1">Uncharacterized protein</fullName>
    </submittedName>
</protein>
<reference evidence="1" key="1">
    <citation type="journal article" date="2020" name="Stud. Mycol.">
        <title>101 Dothideomycetes genomes: a test case for predicting lifestyles and emergence of pathogens.</title>
        <authorList>
            <person name="Haridas S."/>
            <person name="Albert R."/>
            <person name="Binder M."/>
            <person name="Bloem J."/>
            <person name="Labutti K."/>
            <person name="Salamov A."/>
            <person name="Andreopoulos B."/>
            <person name="Baker S."/>
            <person name="Barry K."/>
            <person name="Bills G."/>
            <person name="Bluhm B."/>
            <person name="Cannon C."/>
            <person name="Castanera R."/>
            <person name="Culley D."/>
            <person name="Daum C."/>
            <person name="Ezra D."/>
            <person name="Gonzalez J."/>
            <person name="Henrissat B."/>
            <person name="Kuo A."/>
            <person name="Liang C."/>
            <person name="Lipzen A."/>
            <person name="Lutzoni F."/>
            <person name="Magnuson J."/>
            <person name="Mondo S."/>
            <person name="Nolan M."/>
            <person name="Ohm R."/>
            <person name="Pangilinan J."/>
            <person name="Park H.-J."/>
            <person name="Ramirez L."/>
            <person name="Alfaro M."/>
            <person name="Sun H."/>
            <person name="Tritt A."/>
            <person name="Yoshinaga Y."/>
            <person name="Zwiers L.-H."/>
            <person name="Turgeon B."/>
            <person name="Goodwin S."/>
            <person name="Spatafora J."/>
            <person name="Crous P."/>
            <person name="Grigoriev I."/>
        </authorList>
    </citation>
    <scope>NUCLEOTIDE SEQUENCE</scope>
    <source>
        <strain evidence="1">CBS 473.64</strain>
    </source>
</reference>
<dbReference type="Proteomes" id="UP000799753">
    <property type="component" value="Unassembled WGS sequence"/>
</dbReference>
<proteinExistence type="predicted"/>
<gene>
    <name evidence="1" type="ORF">P280DRAFT_502421</name>
</gene>
<sequence>MRTVTRLIKAVRHRTMFKPRALTTFTYEYHSLKAKNPGHQVGTIDFDDELFNYTRNRLVRNKRHEMSQRHIRFSVEDLSRCVTETIGHRSCVNIEKYPDDIYNKGTLLTMDDSSHVEAEILNPNAGMPSSTTASEVATMEFVLLAWSSKGKENPVGAEYIIMAKALMIAFEYVWPRMEIEDRFSVVKSIACFQKNWTFSIGPSTVGVAHSNPGRSLEQHHTTTGHREVAAVRHFSRLPQLLITLHGPGICITTRKRKYWQSMEIAPLYFHARQPYIIHDDGFQLTGALLLQHSLFHTLTHFRNLRLYTALEFRQSASYYFLSVASNLLIDGELNICSPYPLSFTDQHRQGIEVQLEGVARGMKAMSGIREGFGEPFLEQGIVRLYRYEEEALAALAWMRE</sequence>
<dbReference type="GO" id="GO:0005739">
    <property type="term" value="C:mitochondrion"/>
    <property type="evidence" value="ECO:0007669"/>
    <property type="project" value="TreeGrafter"/>
</dbReference>
<organism evidence="1 2">
    <name type="scientific">Massarina eburnea CBS 473.64</name>
    <dbReference type="NCBI Taxonomy" id="1395130"/>
    <lineage>
        <taxon>Eukaryota</taxon>
        <taxon>Fungi</taxon>
        <taxon>Dikarya</taxon>
        <taxon>Ascomycota</taxon>
        <taxon>Pezizomycotina</taxon>
        <taxon>Dothideomycetes</taxon>
        <taxon>Pleosporomycetidae</taxon>
        <taxon>Pleosporales</taxon>
        <taxon>Massarineae</taxon>
        <taxon>Massarinaceae</taxon>
        <taxon>Massarina</taxon>
    </lineage>
</organism>
<dbReference type="EMBL" id="MU006822">
    <property type="protein sequence ID" value="KAF2634502.1"/>
    <property type="molecule type" value="Genomic_DNA"/>
</dbReference>
<dbReference type="PANTHER" id="PTHR36091:SF1">
    <property type="entry name" value="ALTERED INHERITANCE OF MITOCHONDRIA PROTEIN 9, MITOCHONDRIAL"/>
    <property type="match status" value="1"/>
</dbReference>
<accession>A0A6A6RH05</accession>
<name>A0A6A6RH05_9PLEO</name>